<comment type="similarity">
    <text evidence="2">Belongs to the bile acid:sodium symporter (BASS) (TC 2.A.28) family.</text>
</comment>
<dbReference type="AlphaFoldDB" id="A0A443RZM5"/>
<name>A0A443RZM5_9ACAR</name>
<organism evidence="8 9">
    <name type="scientific">Leptotrombidium deliense</name>
    <dbReference type="NCBI Taxonomy" id="299467"/>
    <lineage>
        <taxon>Eukaryota</taxon>
        <taxon>Metazoa</taxon>
        <taxon>Ecdysozoa</taxon>
        <taxon>Arthropoda</taxon>
        <taxon>Chelicerata</taxon>
        <taxon>Arachnida</taxon>
        <taxon>Acari</taxon>
        <taxon>Acariformes</taxon>
        <taxon>Trombidiformes</taxon>
        <taxon>Prostigmata</taxon>
        <taxon>Anystina</taxon>
        <taxon>Parasitengona</taxon>
        <taxon>Trombiculoidea</taxon>
        <taxon>Trombiculidae</taxon>
        <taxon>Leptotrombidium</taxon>
    </lineage>
</organism>
<dbReference type="EMBL" id="NCKV01015874">
    <property type="protein sequence ID" value="RWS20716.1"/>
    <property type="molecule type" value="Genomic_DNA"/>
</dbReference>
<dbReference type="Gene3D" id="1.20.1530.20">
    <property type="match status" value="1"/>
</dbReference>
<keyword evidence="6 7" id="KW-0472">Membrane</keyword>
<comment type="caution">
    <text evidence="8">The sequence shown here is derived from an EMBL/GenBank/DDBJ whole genome shotgun (WGS) entry which is preliminary data.</text>
</comment>
<feature type="non-terminal residue" evidence="8">
    <location>
        <position position="78"/>
    </location>
</feature>
<gene>
    <name evidence="8" type="ORF">B4U80_11565</name>
</gene>
<evidence type="ECO:0000256" key="5">
    <source>
        <dbReference type="ARBA" id="ARBA00022989"/>
    </source>
</evidence>
<dbReference type="PANTHER" id="PTHR10361">
    <property type="entry name" value="SODIUM-BILE ACID COTRANSPORTER"/>
    <property type="match status" value="1"/>
</dbReference>
<evidence type="ECO:0000256" key="3">
    <source>
        <dbReference type="ARBA" id="ARBA00022692"/>
    </source>
</evidence>
<evidence type="ECO:0000256" key="7">
    <source>
        <dbReference type="SAM" id="Phobius"/>
    </source>
</evidence>
<dbReference type="InterPro" id="IPR038770">
    <property type="entry name" value="Na+/solute_symporter_sf"/>
</dbReference>
<proteinExistence type="inferred from homology"/>
<evidence type="ECO:0000256" key="2">
    <source>
        <dbReference type="ARBA" id="ARBA00006528"/>
    </source>
</evidence>
<dbReference type="GO" id="GO:0016020">
    <property type="term" value="C:membrane"/>
    <property type="evidence" value="ECO:0007669"/>
    <property type="project" value="UniProtKB-SubCell"/>
</dbReference>
<dbReference type="VEuPathDB" id="VectorBase:LDEU011324"/>
<dbReference type="InterPro" id="IPR002657">
    <property type="entry name" value="BilAc:Na_symport/Acr3"/>
</dbReference>
<protein>
    <submittedName>
        <fullName evidence="8">Uncharacterized protein</fullName>
    </submittedName>
</protein>
<keyword evidence="9" id="KW-1185">Reference proteome</keyword>
<evidence type="ECO:0000256" key="4">
    <source>
        <dbReference type="ARBA" id="ARBA00022847"/>
    </source>
</evidence>
<keyword evidence="4" id="KW-0813">Transport</keyword>
<keyword evidence="5 7" id="KW-1133">Transmembrane helix</keyword>
<dbReference type="Proteomes" id="UP000288716">
    <property type="component" value="Unassembled WGS sequence"/>
</dbReference>
<evidence type="ECO:0000313" key="8">
    <source>
        <dbReference type="EMBL" id="RWS20716.1"/>
    </source>
</evidence>
<keyword evidence="4" id="KW-0769">Symport</keyword>
<dbReference type="PANTHER" id="PTHR10361:SF28">
    <property type="entry name" value="P3 PROTEIN-RELATED"/>
    <property type="match status" value="1"/>
</dbReference>
<dbReference type="InterPro" id="IPR004710">
    <property type="entry name" value="Bilac:Na_transpt"/>
</dbReference>
<feature type="transmembrane region" description="Helical" evidence="7">
    <location>
        <begin position="51"/>
        <end position="71"/>
    </location>
</feature>
<evidence type="ECO:0000256" key="6">
    <source>
        <dbReference type="ARBA" id="ARBA00023136"/>
    </source>
</evidence>
<sequence length="78" mass="8642">MGCFLQVDIIKRTFKKPIAPIIGCLSQFLFMPLASFLFGKIFFAHNSAWRLALFIVGCSPGGTLSNFWTLLLSGDVDL</sequence>
<evidence type="ECO:0000313" key="9">
    <source>
        <dbReference type="Proteomes" id="UP000288716"/>
    </source>
</evidence>
<dbReference type="STRING" id="299467.A0A443RZM5"/>
<dbReference type="OrthoDB" id="203097at2759"/>
<feature type="transmembrane region" description="Helical" evidence="7">
    <location>
        <begin position="18"/>
        <end position="39"/>
    </location>
</feature>
<comment type="subcellular location">
    <subcellularLocation>
        <location evidence="1">Membrane</location>
        <topology evidence="1">Multi-pass membrane protein</topology>
    </subcellularLocation>
</comment>
<dbReference type="Pfam" id="PF01758">
    <property type="entry name" value="SBF"/>
    <property type="match status" value="1"/>
</dbReference>
<evidence type="ECO:0000256" key="1">
    <source>
        <dbReference type="ARBA" id="ARBA00004141"/>
    </source>
</evidence>
<keyword evidence="3 7" id="KW-0812">Transmembrane</keyword>
<dbReference type="GO" id="GO:0015293">
    <property type="term" value="F:symporter activity"/>
    <property type="evidence" value="ECO:0007669"/>
    <property type="project" value="UniProtKB-KW"/>
</dbReference>
<accession>A0A443RZM5</accession>
<reference evidence="8 9" key="1">
    <citation type="journal article" date="2018" name="Gigascience">
        <title>Genomes of trombidid mites reveal novel predicted allergens and laterally-transferred genes associated with secondary metabolism.</title>
        <authorList>
            <person name="Dong X."/>
            <person name="Chaisiri K."/>
            <person name="Xia D."/>
            <person name="Armstrong S.D."/>
            <person name="Fang Y."/>
            <person name="Donnelly M.J."/>
            <person name="Kadowaki T."/>
            <person name="McGarry J.W."/>
            <person name="Darby A.C."/>
            <person name="Makepeace B.L."/>
        </authorList>
    </citation>
    <scope>NUCLEOTIDE SEQUENCE [LARGE SCALE GENOMIC DNA]</scope>
    <source>
        <strain evidence="8">UoL-UT</strain>
    </source>
</reference>